<dbReference type="Ensembl" id="ENSORLT00015027234.1">
    <property type="protein sequence ID" value="ENSORLP00015033859.1"/>
    <property type="gene ID" value="ENSORLG00015019495.1"/>
</dbReference>
<dbReference type="AlphaFoldDB" id="A0A3P9JNS4"/>
<sequence>MHSFPLCGHKYDLQNPVSNEGDGEGSVVTDCLAARLVRVANKLGLLIIPHILGGCSQDQHAENEEDGEPDLSHNGGMNVPVPHGQLPTISVPHAKTEDTQMHIIRLARGEKNTWTP</sequence>
<accession>A0A3P9JNS4</accession>
<evidence type="ECO:0000256" key="1">
    <source>
        <dbReference type="SAM" id="MobiDB-lite"/>
    </source>
</evidence>
<reference evidence="2" key="4">
    <citation type="submission" date="2025-09" db="UniProtKB">
        <authorList>
            <consortium name="Ensembl"/>
        </authorList>
    </citation>
    <scope>IDENTIFICATION</scope>
    <source>
        <strain evidence="2">HSOK</strain>
    </source>
</reference>
<proteinExistence type="predicted"/>
<evidence type="ECO:0000313" key="3">
    <source>
        <dbReference type="Proteomes" id="UP000265200"/>
    </source>
</evidence>
<name>A0A3P9JNS4_ORYLA</name>
<reference evidence="2 3" key="2">
    <citation type="submission" date="2017-04" db="EMBL/GenBank/DDBJ databases">
        <title>CpG methylation of centromeres and impact of large insertions on vertebrate speciation.</title>
        <authorList>
            <person name="Ichikawa K."/>
            <person name="Yoshimura J."/>
            <person name="Morishita S."/>
        </authorList>
    </citation>
    <scope>NUCLEOTIDE SEQUENCE</scope>
    <source>
        <strain evidence="2 3">HSOK</strain>
    </source>
</reference>
<evidence type="ECO:0000313" key="2">
    <source>
        <dbReference type="Ensembl" id="ENSORLP00015033859.1"/>
    </source>
</evidence>
<dbReference type="Proteomes" id="UP000265200">
    <property type="component" value="Chromosome 22"/>
</dbReference>
<organism evidence="2 3">
    <name type="scientific">Oryzias latipes</name>
    <name type="common">Japanese rice fish</name>
    <name type="synonym">Japanese killifish</name>
    <dbReference type="NCBI Taxonomy" id="8090"/>
    <lineage>
        <taxon>Eukaryota</taxon>
        <taxon>Metazoa</taxon>
        <taxon>Chordata</taxon>
        <taxon>Craniata</taxon>
        <taxon>Vertebrata</taxon>
        <taxon>Euteleostomi</taxon>
        <taxon>Actinopterygii</taxon>
        <taxon>Neopterygii</taxon>
        <taxon>Teleostei</taxon>
        <taxon>Neoteleostei</taxon>
        <taxon>Acanthomorphata</taxon>
        <taxon>Ovalentaria</taxon>
        <taxon>Atherinomorphae</taxon>
        <taxon>Beloniformes</taxon>
        <taxon>Adrianichthyidae</taxon>
        <taxon>Oryziinae</taxon>
        <taxon>Oryzias</taxon>
    </lineage>
</organism>
<reference key="1">
    <citation type="journal article" date="2007" name="Nature">
        <title>The medaka draft genome and insights into vertebrate genome evolution.</title>
        <authorList>
            <person name="Kasahara M."/>
            <person name="Naruse K."/>
            <person name="Sasaki S."/>
            <person name="Nakatani Y."/>
            <person name="Qu W."/>
            <person name="Ahsan B."/>
            <person name="Yamada T."/>
            <person name="Nagayasu Y."/>
            <person name="Doi K."/>
            <person name="Kasai Y."/>
            <person name="Jindo T."/>
            <person name="Kobayashi D."/>
            <person name="Shimada A."/>
            <person name="Toyoda A."/>
            <person name="Kuroki Y."/>
            <person name="Fujiyama A."/>
            <person name="Sasaki T."/>
            <person name="Shimizu A."/>
            <person name="Asakawa S."/>
            <person name="Shimizu N."/>
            <person name="Hashimoto S."/>
            <person name="Yang J."/>
            <person name="Lee Y."/>
            <person name="Matsushima K."/>
            <person name="Sugano S."/>
            <person name="Sakaizumi M."/>
            <person name="Narita T."/>
            <person name="Ohishi K."/>
            <person name="Haga S."/>
            <person name="Ohta F."/>
            <person name="Nomoto H."/>
            <person name="Nogata K."/>
            <person name="Morishita T."/>
            <person name="Endo T."/>
            <person name="Shin-I T."/>
            <person name="Takeda H."/>
            <person name="Morishita S."/>
            <person name="Kohara Y."/>
        </authorList>
    </citation>
    <scope>NUCLEOTIDE SEQUENCE [LARGE SCALE GENOMIC DNA]</scope>
    <source>
        <strain>Hd-rR</strain>
    </source>
</reference>
<reference evidence="2" key="3">
    <citation type="submission" date="2025-08" db="UniProtKB">
        <authorList>
            <consortium name="Ensembl"/>
        </authorList>
    </citation>
    <scope>IDENTIFICATION</scope>
    <source>
        <strain evidence="2">HSOK</strain>
    </source>
</reference>
<protein>
    <submittedName>
        <fullName evidence="2">Uncharacterized protein</fullName>
    </submittedName>
</protein>
<feature type="region of interest" description="Disordered" evidence="1">
    <location>
        <begin position="57"/>
        <end position="90"/>
    </location>
</feature>